<dbReference type="PANTHER" id="PTHR33886">
    <property type="entry name" value="UNSATURATED RHAMNOGALACTURONAN HYDROLASE (EUROFUNG)"/>
    <property type="match status" value="1"/>
</dbReference>
<dbReference type="Gene3D" id="1.50.10.10">
    <property type="match status" value="1"/>
</dbReference>
<dbReference type="InterPro" id="IPR012341">
    <property type="entry name" value="6hp_glycosidase-like_sf"/>
</dbReference>
<evidence type="ECO:0000256" key="1">
    <source>
        <dbReference type="ARBA" id="ARBA00022801"/>
    </source>
</evidence>
<gene>
    <name evidence="3" type="ORF">SAMN04488023_12338</name>
</gene>
<dbReference type="Proteomes" id="UP000199572">
    <property type="component" value="Unassembled WGS sequence"/>
</dbReference>
<keyword evidence="4" id="KW-1185">Reference proteome</keyword>
<proteinExistence type="predicted"/>
<protein>
    <submittedName>
        <fullName evidence="3">Rhamnogalacturonyl hydrolase YesR</fullName>
    </submittedName>
</protein>
<dbReference type="InterPro" id="IPR052043">
    <property type="entry name" value="PolySaccharide_Degr_Enz"/>
</dbReference>
<dbReference type="InterPro" id="IPR008928">
    <property type="entry name" value="6-hairpin_glycosidase_sf"/>
</dbReference>
<evidence type="ECO:0000313" key="3">
    <source>
        <dbReference type="EMBL" id="SER97517.1"/>
    </source>
</evidence>
<evidence type="ECO:0000313" key="4">
    <source>
        <dbReference type="Proteomes" id="UP000199572"/>
    </source>
</evidence>
<dbReference type="STRING" id="390241.SAMN04488023_12338"/>
<reference evidence="3 4" key="1">
    <citation type="submission" date="2016-10" db="EMBL/GenBank/DDBJ databases">
        <authorList>
            <person name="de Groot N.N."/>
        </authorList>
    </citation>
    <scope>NUCLEOTIDE SEQUENCE [LARGE SCALE GENOMIC DNA]</scope>
    <source>
        <strain evidence="3 4">DSM 18610</strain>
    </source>
</reference>
<dbReference type="PROSITE" id="PS51257">
    <property type="entry name" value="PROKAR_LIPOPROTEIN"/>
    <property type="match status" value="1"/>
</dbReference>
<dbReference type="InterPro" id="IPR010905">
    <property type="entry name" value="Glyco_hydro_88"/>
</dbReference>
<dbReference type="PANTHER" id="PTHR33886:SF8">
    <property type="entry name" value="UNSATURATED RHAMNOGALACTURONAN HYDROLASE (EUROFUNG)"/>
    <property type="match status" value="1"/>
</dbReference>
<dbReference type="AlphaFoldDB" id="A0A1H9TKG1"/>
<feature type="signal peptide" evidence="2">
    <location>
        <begin position="1"/>
        <end position="23"/>
    </location>
</feature>
<sequence length="386" mass="44142">MKDMNLKCLLLILIFSGCSVFSAFSSQSPVKRDSILESANIFKTMQRVADWQLNTWKNKGFNHRKSDWTNGACYTGIFAFGNLKGNEHYLKTLVDIGDELGWNTGHLRFHADDYCVGQTYAQLYSKFKRKKMIAPFILQADSILSQPHDEPLNWKNNIQKREWAWCDALFMGPPSLAYLSTATKDEKYLNTAVKLWWKTTEFLYDPTEKLFFRDESFFTKREKNGQKIFWSRGNGWVLAGLVKVLENMPKNHPDRSKLIQLYKDMVSRVAGLQQADGSWHASLLDPASFPVKEMSGTGFFCYAIAWGLNHGVLEWQQYLPVVEKSWKALVSSVNEDGMLGYVQPIGASPDAVNASRTEVYGVGAFLLAGTQLFEYLRKSKQVNYNY</sequence>
<dbReference type="SUPFAM" id="SSF48208">
    <property type="entry name" value="Six-hairpin glycosidases"/>
    <property type="match status" value="1"/>
</dbReference>
<dbReference type="EMBL" id="FOGG01000023">
    <property type="protein sequence ID" value="SER97517.1"/>
    <property type="molecule type" value="Genomic_DNA"/>
</dbReference>
<feature type="chain" id="PRO_5011686420" evidence="2">
    <location>
        <begin position="24"/>
        <end position="386"/>
    </location>
</feature>
<name>A0A1H9TKG1_9SPHI</name>
<keyword evidence="2" id="KW-0732">Signal</keyword>
<keyword evidence="1 3" id="KW-0378">Hydrolase</keyword>
<dbReference type="OrthoDB" id="258246at2"/>
<dbReference type="GO" id="GO:0005975">
    <property type="term" value="P:carbohydrate metabolic process"/>
    <property type="evidence" value="ECO:0007669"/>
    <property type="project" value="InterPro"/>
</dbReference>
<organism evidence="3 4">
    <name type="scientific">Pedobacter rhizosphaerae</name>
    <dbReference type="NCBI Taxonomy" id="390241"/>
    <lineage>
        <taxon>Bacteria</taxon>
        <taxon>Pseudomonadati</taxon>
        <taxon>Bacteroidota</taxon>
        <taxon>Sphingobacteriia</taxon>
        <taxon>Sphingobacteriales</taxon>
        <taxon>Sphingobacteriaceae</taxon>
        <taxon>Pedobacter</taxon>
    </lineage>
</organism>
<dbReference type="GO" id="GO:0016787">
    <property type="term" value="F:hydrolase activity"/>
    <property type="evidence" value="ECO:0007669"/>
    <property type="project" value="UniProtKB-KW"/>
</dbReference>
<accession>A0A1H9TKG1</accession>
<evidence type="ECO:0000256" key="2">
    <source>
        <dbReference type="SAM" id="SignalP"/>
    </source>
</evidence>
<dbReference type="Pfam" id="PF07470">
    <property type="entry name" value="Glyco_hydro_88"/>
    <property type="match status" value="1"/>
</dbReference>